<dbReference type="RefSeq" id="WP_170052987.1">
    <property type="nucleotide sequence ID" value="NZ_JABBKX010000002.1"/>
</dbReference>
<dbReference type="InterPro" id="IPR045079">
    <property type="entry name" value="Oxoprolinase-like"/>
</dbReference>
<proteinExistence type="predicted"/>
<gene>
    <name evidence="2" type="ORF">GWK16_05640</name>
</gene>
<sequence length="549" mass="58299">MNDAPATHTPVLDPITVEVIGASLSSIVEETGEALIRASYSTNIKERRDCSTALFDTDGNTLCQAEHIPIHLGSFIGIVPHVLKLHRVEDMRPGDVFVGNDAYEGGGTHLPDIVLAEPIFVDGAIVAWTVNLAHHSDFADRGHAHIYQEGLRIPPVRLYRAGELQKDILDLILLNCQVPRERLSDLRAQMAANRVGVQRFQALCAKYGTATVKAAGAALLDYAERKMRAGIAAMPDGSWIFEDVFESTEVTEQLPLKVKVTIQGDAMSLHFDSPKQLRAGLNMTWTALAATAYYVVKSVVDPTILPNAGLARPLTVTAPNGTVLNCSHPAAVNGRVQTCQRVADLILGALAQAVPDRVTACSNSVCTVASFIGQREDDGALWVYLETMGGGGGARATKDGLDGIHVHVTNTSNLPVEALEIEYPLTLLRYELVDGSGGAGTHRGGMGLRRVYRADADCRVRVDVSRLSSSSWGLLGGGAGGHGAVECGPGVVFDKDSAVLAPGQWFAVVSPGAGGYGPPDKRDRAAVARDLAEGVISPATAREVYGYTG</sequence>
<organism evidence="2 3">
    <name type="scientific">Neoroseomonas marina</name>
    <dbReference type="NCBI Taxonomy" id="1232220"/>
    <lineage>
        <taxon>Bacteria</taxon>
        <taxon>Pseudomonadati</taxon>
        <taxon>Pseudomonadota</taxon>
        <taxon>Alphaproteobacteria</taxon>
        <taxon>Acetobacterales</taxon>
        <taxon>Acetobacteraceae</taxon>
        <taxon>Neoroseomonas</taxon>
    </lineage>
</organism>
<evidence type="ECO:0000259" key="1">
    <source>
        <dbReference type="Pfam" id="PF02538"/>
    </source>
</evidence>
<feature type="domain" description="Hydantoinase B/oxoprolinase" evidence="1">
    <location>
        <begin position="13"/>
        <end position="519"/>
    </location>
</feature>
<dbReference type="GO" id="GO:0005829">
    <property type="term" value="C:cytosol"/>
    <property type="evidence" value="ECO:0007669"/>
    <property type="project" value="TreeGrafter"/>
</dbReference>
<protein>
    <submittedName>
        <fullName evidence="2">Hydantoinase B/oxoprolinase family protein</fullName>
    </submittedName>
</protein>
<reference evidence="2 3" key="1">
    <citation type="submission" date="2020-03" db="EMBL/GenBank/DDBJ databases">
        <authorList>
            <person name="Sun Q."/>
        </authorList>
    </citation>
    <scope>NUCLEOTIDE SEQUENCE [LARGE SCALE GENOMIC DNA]</scope>
    <source>
        <strain evidence="2 3">JC162</strain>
    </source>
</reference>
<evidence type="ECO:0000313" key="2">
    <source>
        <dbReference type="EMBL" id="NMJ40713.1"/>
    </source>
</evidence>
<accession>A0A848EB79</accession>
<dbReference type="PANTHER" id="PTHR11365">
    <property type="entry name" value="5-OXOPROLINASE RELATED"/>
    <property type="match status" value="1"/>
</dbReference>
<dbReference type="GO" id="GO:0006749">
    <property type="term" value="P:glutathione metabolic process"/>
    <property type="evidence" value="ECO:0007669"/>
    <property type="project" value="TreeGrafter"/>
</dbReference>
<keyword evidence="3" id="KW-1185">Reference proteome</keyword>
<dbReference type="Proteomes" id="UP000548582">
    <property type="component" value="Unassembled WGS sequence"/>
</dbReference>
<dbReference type="Pfam" id="PF02538">
    <property type="entry name" value="Hydantoinase_B"/>
    <property type="match status" value="1"/>
</dbReference>
<dbReference type="AlphaFoldDB" id="A0A848EB79"/>
<evidence type="ECO:0000313" key="3">
    <source>
        <dbReference type="Proteomes" id="UP000548582"/>
    </source>
</evidence>
<comment type="caution">
    <text evidence="2">The sequence shown here is derived from an EMBL/GenBank/DDBJ whole genome shotgun (WGS) entry which is preliminary data.</text>
</comment>
<name>A0A848EB79_9PROT</name>
<dbReference type="PANTHER" id="PTHR11365:SF23">
    <property type="entry name" value="HYPOTHETICAL 5-OXOPROLINASE (EUROFUNG)-RELATED"/>
    <property type="match status" value="1"/>
</dbReference>
<dbReference type="InterPro" id="IPR003692">
    <property type="entry name" value="Hydantoinase_B"/>
</dbReference>
<dbReference type="GO" id="GO:0017168">
    <property type="term" value="F:5-oxoprolinase (ATP-hydrolyzing) activity"/>
    <property type="evidence" value="ECO:0007669"/>
    <property type="project" value="TreeGrafter"/>
</dbReference>
<dbReference type="EMBL" id="JABBKX010000002">
    <property type="protein sequence ID" value="NMJ40713.1"/>
    <property type="molecule type" value="Genomic_DNA"/>
</dbReference>